<evidence type="ECO:0000256" key="7">
    <source>
        <dbReference type="ARBA" id="ARBA00022927"/>
    </source>
</evidence>
<evidence type="ECO:0000256" key="12">
    <source>
        <dbReference type="ARBA" id="ARBA00023242"/>
    </source>
</evidence>
<keyword evidence="11 13" id="KW-0472">Membrane</keyword>
<evidence type="ECO:0000256" key="9">
    <source>
        <dbReference type="ARBA" id="ARBA00023010"/>
    </source>
</evidence>
<gene>
    <name evidence="14" type="ORF">LOD99_2807</name>
</gene>
<feature type="transmembrane region" description="Helical" evidence="13">
    <location>
        <begin position="61"/>
        <end position="85"/>
    </location>
</feature>
<evidence type="ECO:0000256" key="3">
    <source>
        <dbReference type="ARBA" id="ARBA00005760"/>
    </source>
</evidence>
<keyword evidence="6" id="KW-0509">mRNA transport</keyword>
<dbReference type="Proteomes" id="UP001165289">
    <property type="component" value="Unassembled WGS sequence"/>
</dbReference>
<comment type="caution">
    <text evidence="14">The sequence shown here is derived from an EMBL/GenBank/DDBJ whole genome shotgun (WGS) entry which is preliminary data.</text>
</comment>
<proteinExistence type="inferred from homology"/>
<keyword evidence="10" id="KW-0906">Nuclear pore complex</keyword>
<dbReference type="Pfam" id="PF09531">
    <property type="entry name" value="Ndc1_Nup"/>
    <property type="match status" value="1"/>
</dbReference>
<feature type="transmembrane region" description="Helical" evidence="13">
    <location>
        <begin position="106"/>
        <end position="123"/>
    </location>
</feature>
<evidence type="ECO:0000256" key="2">
    <source>
        <dbReference type="ARBA" id="ARBA00004567"/>
    </source>
</evidence>
<dbReference type="EMBL" id="JAKMXF010000221">
    <property type="protein sequence ID" value="KAI6654928.1"/>
    <property type="molecule type" value="Genomic_DNA"/>
</dbReference>
<evidence type="ECO:0000256" key="1">
    <source>
        <dbReference type="ARBA" id="ARBA00004232"/>
    </source>
</evidence>
<keyword evidence="7" id="KW-0653">Protein transport</keyword>
<comment type="similarity">
    <text evidence="3">Belongs to the NDC1 family.</text>
</comment>
<reference evidence="14 15" key="1">
    <citation type="journal article" date="2023" name="BMC Biol.">
        <title>The compact genome of the sponge Oopsacas minuta (Hexactinellida) is lacking key metazoan core genes.</title>
        <authorList>
            <person name="Santini S."/>
            <person name="Schenkelaars Q."/>
            <person name="Jourda C."/>
            <person name="Duchesne M."/>
            <person name="Belahbib H."/>
            <person name="Rocher C."/>
            <person name="Selva M."/>
            <person name="Riesgo A."/>
            <person name="Vervoort M."/>
            <person name="Leys S.P."/>
            <person name="Kodjabachian L."/>
            <person name="Le Bivic A."/>
            <person name="Borchiellini C."/>
            <person name="Claverie J.M."/>
            <person name="Renard E."/>
        </authorList>
    </citation>
    <scope>NUCLEOTIDE SEQUENCE [LARGE SCALE GENOMIC DNA]</scope>
    <source>
        <strain evidence="14">SPO-2</strain>
    </source>
</reference>
<evidence type="ECO:0000256" key="13">
    <source>
        <dbReference type="SAM" id="Phobius"/>
    </source>
</evidence>
<evidence type="ECO:0000256" key="6">
    <source>
        <dbReference type="ARBA" id="ARBA00022816"/>
    </source>
</evidence>
<keyword evidence="15" id="KW-1185">Reference proteome</keyword>
<dbReference type="GO" id="GO:0070762">
    <property type="term" value="C:nuclear pore transmembrane ring"/>
    <property type="evidence" value="ECO:0007669"/>
    <property type="project" value="TreeGrafter"/>
</dbReference>
<dbReference type="PANTHER" id="PTHR13269:SF6">
    <property type="entry name" value="NUCLEOPORIN NDC1"/>
    <property type="match status" value="1"/>
</dbReference>
<protein>
    <submittedName>
        <fullName evidence="14">Nucleoporin NDC1 isoform X1</fullName>
    </submittedName>
</protein>
<feature type="transmembrane region" description="Helical" evidence="13">
    <location>
        <begin position="191"/>
        <end position="213"/>
    </location>
</feature>
<evidence type="ECO:0000313" key="14">
    <source>
        <dbReference type="EMBL" id="KAI6654928.1"/>
    </source>
</evidence>
<name>A0AAV7K132_9METZ</name>
<keyword evidence="12" id="KW-0539">Nucleus</keyword>
<dbReference type="GO" id="GO:0006999">
    <property type="term" value="P:nuclear pore organization"/>
    <property type="evidence" value="ECO:0007669"/>
    <property type="project" value="TreeGrafter"/>
</dbReference>
<keyword evidence="5 13" id="KW-0812">Transmembrane</keyword>
<feature type="transmembrane region" description="Helical" evidence="13">
    <location>
        <begin position="143"/>
        <end position="171"/>
    </location>
</feature>
<evidence type="ECO:0000256" key="4">
    <source>
        <dbReference type="ARBA" id="ARBA00022448"/>
    </source>
</evidence>
<comment type="subcellular location">
    <subcellularLocation>
        <location evidence="1">Nucleus membrane</location>
        <topology evidence="1">Multi-pass membrane protein</topology>
    </subcellularLocation>
    <subcellularLocation>
        <location evidence="2">Nucleus</location>
        <location evidence="2">Nuclear pore complex</location>
    </subcellularLocation>
</comment>
<dbReference type="GO" id="GO:0051028">
    <property type="term" value="P:mRNA transport"/>
    <property type="evidence" value="ECO:0007669"/>
    <property type="project" value="UniProtKB-KW"/>
</dbReference>
<dbReference type="PANTHER" id="PTHR13269">
    <property type="entry name" value="NUCLEOPORIN NDC1"/>
    <property type="match status" value="1"/>
</dbReference>
<evidence type="ECO:0000256" key="5">
    <source>
        <dbReference type="ARBA" id="ARBA00022692"/>
    </source>
</evidence>
<dbReference type="InterPro" id="IPR019049">
    <property type="entry name" value="Nucleoporin_prot_Ndc1/Nup"/>
</dbReference>
<feature type="transmembrane region" description="Helical" evidence="13">
    <location>
        <begin position="225"/>
        <end position="247"/>
    </location>
</feature>
<organism evidence="14 15">
    <name type="scientific">Oopsacas minuta</name>
    <dbReference type="NCBI Taxonomy" id="111878"/>
    <lineage>
        <taxon>Eukaryota</taxon>
        <taxon>Metazoa</taxon>
        <taxon>Porifera</taxon>
        <taxon>Hexactinellida</taxon>
        <taxon>Hexasterophora</taxon>
        <taxon>Lyssacinosida</taxon>
        <taxon>Leucopsacidae</taxon>
        <taxon>Oopsacas</taxon>
    </lineage>
</organism>
<sequence>MFEEYPFPPKPYLNEFVARSISTALWLCVLNFFLSVSYSTISCILNPTHLFSDWIIVSPHFISLLLQLNLFSCLFIVLFSCCYSLKYTLFPSRYTKIVYLFNRQSITFILIYATLSWATVVTWRRHDYSLISTPSDRLEELVYLFYGFSFGLSTAFSTISLQTNTLSFPIIQQPKLFRIQLELFSFSKRKIVHSLLRLWFSSTFVLLSLTALSPEWVTSYSSLSILLNVLNPLFLIKLNFIFALSLIQNTLCWRLFNISQTHAFRFPCAPSPFPSLLSLSEAVRTSSPLLTHLAFQDLSSLSLHSEQRRAALFSLDAHTGQGDNWSHVYHACTRLLNEFIAKLEGEITEISPDDSVTGSFYSPVRSSPQQPVTYKSASTGAYPPTPLRGLQDRAWDQAVAILVSVRQTLEQSFIARYFNEPLKLNIFFSAYADAGLYRWALVSLSELSTAAYQEDKYGLIQKNLPAIINQLLTLSNKLDGYKPPSALYSSQGATDYRVQELNTLRAGVIASLASCLHRISLSYRSHLYSIGLTSEQQLKLLSLSRDYFSE</sequence>
<evidence type="ECO:0000256" key="11">
    <source>
        <dbReference type="ARBA" id="ARBA00023136"/>
    </source>
</evidence>
<accession>A0AAV7K132</accession>
<feature type="transmembrane region" description="Helical" evidence="13">
    <location>
        <begin position="21"/>
        <end position="41"/>
    </location>
</feature>
<evidence type="ECO:0000256" key="10">
    <source>
        <dbReference type="ARBA" id="ARBA00023132"/>
    </source>
</evidence>
<evidence type="ECO:0000313" key="15">
    <source>
        <dbReference type="Proteomes" id="UP001165289"/>
    </source>
</evidence>
<keyword evidence="8 13" id="KW-1133">Transmembrane helix</keyword>
<dbReference type="AlphaFoldDB" id="A0AAV7K132"/>
<dbReference type="GO" id="GO:0031965">
    <property type="term" value="C:nuclear membrane"/>
    <property type="evidence" value="ECO:0007669"/>
    <property type="project" value="UniProtKB-SubCell"/>
</dbReference>
<evidence type="ECO:0000256" key="8">
    <source>
        <dbReference type="ARBA" id="ARBA00022989"/>
    </source>
</evidence>
<keyword evidence="4" id="KW-0813">Transport</keyword>
<dbReference type="GO" id="GO:0015031">
    <property type="term" value="P:protein transport"/>
    <property type="evidence" value="ECO:0007669"/>
    <property type="project" value="UniProtKB-KW"/>
</dbReference>
<dbReference type="GO" id="GO:0030674">
    <property type="term" value="F:protein-macromolecule adaptor activity"/>
    <property type="evidence" value="ECO:0007669"/>
    <property type="project" value="TreeGrafter"/>
</dbReference>
<keyword evidence="9" id="KW-0811">Translocation</keyword>